<comment type="caution">
    <text evidence="13">The sequence shown here is derived from an EMBL/GenBank/DDBJ whole genome shotgun (WGS) entry which is preliminary data.</text>
</comment>
<proteinExistence type="predicted"/>
<keyword evidence="4" id="KW-1134">Transmembrane beta strand</keyword>
<evidence type="ECO:0000256" key="6">
    <source>
        <dbReference type="ARBA" id="ARBA00022729"/>
    </source>
</evidence>
<sequence length="348" mass="35680">MKKILVASSALVAVAFAGQAQASEKISLSVGGYMEQWIGVADQDRGESRNAFQSDTEVHFSGSTTLDNGIEVGAKIELEGEGGNAGTMVDEQYLYVNGGFGQVKLGAEDGAAADMGITGPSVGPVGVNDGDLPNWVAINAFPDTVPAGGDSKRLTYYTPVMGGFRAGLSYADDDSSENSDTVTTGDNRVSGGLEFRHDFDGVSLGVSLVGEHMGEGEWYGLGATVGFGNFTVGGSVSETDGEFGQGQSATQVSDTTDFEIGVAYAMDAASVSLSYGYGENESTAAGSTDAATSGVDEINTVDLGLAYTLGAGVTWKSSIFWFDDKGQNAGNADDNDGYGAVTGLALSF</sequence>
<feature type="chain" id="PRO_5014820323" evidence="11">
    <location>
        <begin position="23"/>
        <end position="348"/>
    </location>
</feature>
<keyword evidence="9" id="KW-0472">Membrane</keyword>
<dbReference type="AlphaFoldDB" id="A0A2N3L883"/>
<keyword evidence="7" id="KW-0406">Ion transport</keyword>
<dbReference type="SUPFAM" id="SSF56935">
    <property type="entry name" value="Porins"/>
    <property type="match status" value="1"/>
</dbReference>
<evidence type="ECO:0000256" key="1">
    <source>
        <dbReference type="ARBA" id="ARBA00004571"/>
    </source>
</evidence>
<evidence type="ECO:0000256" key="8">
    <source>
        <dbReference type="ARBA" id="ARBA00023114"/>
    </source>
</evidence>
<evidence type="ECO:0000256" key="5">
    <source>
        <dbReference type="ARBA" id="ARBA00022692"/>
    </source>
</evidence>
<dbReference type="GO" id="GO:0046930">
    <property type="term" value="C:pore complex"/>
    <property type="evidence" value="ECO:0007669"/>
    <property type="project" value="UniProtKB-KW"/>
</dbReference>
<accession>A0A2N3L883</accession>
<protein>
    <submittedName>
        <fullName evidence="13">Porin</fullName>
    </submittedName>
</protein>
<dbReference type="InterPro" id="IPR023614">
    <property type="entry name" value="Porin_dom_sf"/>
</dbReference>
<keyword evidence="8" id="KW-0626">Porin</keyword>
<evidence type="ECO:0000313" key="13">
    <source>
        <dbReference type="EMBL" id="PKR58946.1"/>
    </source>
</evidence>
<evidence type="ECO:0000256" key="10">
    <source>
        <dbReference type="ARBA" id="ARBA00023237"/>
    </source>
</evidence>
<keyword evidence="6 11" id="KW-0732">Signal</keyword>
<evidence type="ECO:0000313" key="14">
    <source>
        <dbReference type="Proteomes" id="UP000233332"/>
    </source>
</evidence>
<dbReference type="RefSeq" id="WP_101301461.1">
    <property type="nucleotide sequence ID" value="NZ_NXGX01000003.1"/>
</dbReference>
<dbReference type="EMBL" id="NXGX01000003">
    <property type="protein sequence ID" value="PKR58946.1"/>
    <property type="molecule type" value="Genomic_DNA"/>
</dbReference>
<evidence type="ECO:0000256" key="7">
    <source>
        <dbReference type="ARBA" id="ARBA00023065"/>
    </source>
</evidence>
<dbReference type="GO" id="GO:0015288">
    <property type="term" value="F:porin activity"/>
    <property type="evidence" value="ECO:0007669"/>
    <property type="project" value="UniProtKB-KW"/>
</dbReference>
<dbReference type="Proteomes" id="UP000233332">
    <property type="component" value="Unassembled WGS sequence"/>
</dbReference>
<keyword evidence="5" id="KW-0812">Transmembrane</keyword>
<evidence type="ECO:0000256" key="11">
    <source>
        <dbReference type="SAM" id="SignalP"/>
    </source>
</evidence>
<evidence type="ECO:0000256" key="4">
    <source>
        <dbReference type="ARBA" id="ARBA00022452"/>
    </source>
</evidence>
<gene>
    <name evidence="13" type="ORF">COO92_08885</name>
</gene>
<keyword evidence="10" id="KW-0998">Cell outer membrane</keyword>
<feature type="domain" description="Porin" evidence="12">
    <location>
        <begin position="8"/>
        <end position="323"/>
    </location>
</feature>
<dbReference type="InterPro" id="IPR050298">
    <property type="entry name" value="Gram-neg_bact_OMP"/>
</dbReference>
<feature type="signal peptide" evidence="11">
    <location>
        <begin position="1"/>
        <end position="22"/>
    </location>
</feature>
<comment type="subcellular location">
    <subcellularLocation>
        <location evidence="1">Cell outer membrane</location>
        <topology evidence="1">Multi-pass membrane protein</topology>
    </subcellularLocation>
</comment>
<keyword evidence="14" id="KW-1185">Reference proteome</keyword>
<dbReference type="PANTHER" id="PTHR34501:SF9">
    <property type="entry name" value="MAJOR OUTER MEMBRANE PROTEIN P.IA"/>
    <property type="match status" value="1"/>
</dbReference>
<dbReference type="GO" id="GO:0009279">
    <property type="term" value="C:cell outer membrane"/>
    <property type="evidence" value="ECO:0007669"/>
    <property type="project" value="UniProtKB-SubCell"/>
</dbReference>
<organism evidence="13 14">
    <name type="scientific">Thalassospira lohafexi</name>
    <dbReference type="NCBI Taxonomy" id="744227"/>
    <lineage>
        <taxon>Bacteria</taxon>
        <taxon>Pseudomonadati</taxon>
        <taxon>Pseudomonadota</taxon>
        <taxon>Alphaproteobacteria</taxon>
        <taxon>Rhodospirillales</taxon>
        <taxon>Thalassospiraceae</taxon>
        <taxon>Thalassospira</taxon>
    </lineage>
</organism>
<dbReference type="GO" id="GO:0006811">
    <property type="term" value="P:monoatomic ion transport"/>
    <property type="evidence" value="ECO:0007669"/>
    <property type="project" value="UniProtKB-KW"/>
</dbReference>
<comment type="subunit">
    <text evidence="2">Homotrimer.</text>
</comment>
<evidence type="ECO:0000256" key="2">
    <source>
        <dbReference type="ARBA" id="ARBA00011233"/>
    </source>
</evidence>
<evidence type="ECO:0000256" key="9">
    <source>
        <dbReference type="ARBA" id="ARBA00023136"/>
    </source>
</evidence>
<dbReference type="Pfam" id="PF13609">
    <property type="entry name" value="Porin_4"/>
    <property type="match status" value="1"/>
</dbReference>
<reference evidence="13 14" key="1">
    <citation type="submission" date="2017-09" db="EMBL/GenBank/DDBJ databases">
        <title>Biodiversity and function of Thalassospira species in the particle-attached aromatic-hydrocarbon-degrading consortia from the surface seawater of the China South Sea.</title>
        <authorList>
            <person name="Dong C."/>
            <person name="Lai Q."/>
            <person name="Shao Z."/>
        </authorList>
    </citation>
    <scope>NUCLEOTIDE SEQUENCE [LARGE SCALE GENOMIC DNA]</scope>
    <source>
        <strain evidence="13 14">139Z-12</strain>
    </source>
</reference>
<evidence type="ECO:0000259" key="12">
    <source>
        <dbReference type="Pfam" id="PF13609"/>
    </source>
</evidence>
<keyword evidence="3" id="KW-0813">Transport</keyword>
<evidence type="ECO:0000256" key="3">
    <source>
        <dbReference type="ARBA" id="ARBA00022448"/>
    </source>
</evidence>
<name>A0A2N3L883_9PROT</name>
<dbReference type="PANTHER" id="PTHR34501">
    <property type="entry name" value="PROTEIN YDDL-RELATED"/>
    <property type="match status" value="1"/>
</dbReference>
<dbReference type="InterPro" id="IPR033900">
    <property type="entry name" value="Gram_neg_porin_domain"/>
</dbReference>
<dbReference type="Gene3D" id="2.40.160.10">
    <property type="entry name" value="Porin"/>
    <property type="match status" value="1"/>
</dbReference>